<accession>A0A1C0YEB3</accession>
<sequence length="208" mass="24250">MWQQLQYIQSVKTSIFLTPDMLYEQFTAACHSMPHYFYLLSAKQKEEIHLLNAIRDMYIALQKNEEAVLDPDLSMIYVIRTAFVTETIHVSRFKTLRTLCQRHEELTLLIAILLTLKISFLLTTLYGREPNSRLNESKRFLDPYNTTDILFIYDQAYLKRHGYPKELAKSQAVVAQAVRKALFSQQDTIQSIMQNITSLAQNHITLAK</sequence>
<comment type="caution">
    <text evidence="1">The sequence shown here is derived from an EMBL/GenBank/DDBJ whole genome shotgun (WGS) entry which is preliminary data.</text>
</comment>
<dbReference type="Proteomes" id="UP000093199">
    <property type="component" value="Unassembled WGS sequence"/>
</dbReference>
<evidence type="ECO:0000313" key="1">
    <source>
        <dbReference type="EMBL" id="OCS85453.1"/>
    </source>
</evidence>
<proteinExistence type="predicted"/>
<evidence type="ECO:0000313" key="2">
    <source>
        <dbReference type="Proteomes" id="UP000093199"/>
    </source>
</evidence>
<dbReference type="EMBL" id="MASJ01000014">
    <property type="protein sequence ID" value="OCS85453.1"/>
    <property type="molecule type" value="Genomic_DNA"/>
</dbReference>
<keyword evidence="2" id="KW-1185">Reference proteome</keyword>
<gene>
    <name evidence="1" type="ORF">A6M13_13535</name>
</gene>
<dbReference type="AlphaFoldDB" id="A0A1C0YEB3"/>
<dbReference type="OrthoDB" id="9850095at2"/>
<dbReference type="RefSeq" id="WP_066545030.1">
    <property type="nucleotide sequence ID" value="NZ_MASJ01000014.1"/>
</dbReference>
<name>A0A1C0YEB3_9BACL</name>
<reference evidence="1 2" key="1">
    <citation type="submission" date="2016-07" db="EMBL/GenBank/DDBJ databases">
        <title>Caryophanon tenue genome sequencing.</title>
        <authorList>
            <person name="Verma A."/>
            <person name="Pal Y."/>
            <person name="Krishnamurthi S."/>
        </authorList>
    </citation>
    <scope>NUCLEOTIDE SEQUENCE [LARGE SCALE GENOMIC DNA]</scope>
    <source>
        <strain evidence="1 2">DSM 14152</strain>
    </source>
</reference>
<protein>
    <submittedName>
        <fullName evidence="1">Uncharacterized protein</fullName>
    </submittedName>
</protein>
<organism evidence="1 2">
    <name type="scientific">Caryophanon tenue</name>
    <dbReference type="NCBI Taxonomy" id="33978"/>
    <lineage>
        <taxon>Bacteria</taxon>
        <taxon>Bacillati</taxon>
        <taxon>Bacillota</taxon>
        <taxon>Bacilli</taxon>
        <taxon>Bacillales</taxon>
        <taxon>Caryophanaceae</taxon>
        <taxon>Caryophanon</taxon>
    </lineage>
</organism>
<dbReference type="STRING" id="33978.A6M13_13535"/>